<protein>
    <submittedName>
        <fullName evidence="3">Uncharacterized protein</fullName>
    </submittedName>
</protein>
<comment type="caution">
    <text evidence="3">The sequence shown here is derived from an EMBL/GenBank/DDBJ whole genome shotgun (WGS) entry which is preliminary data.</text>
</comment>
<proteinExistence type="predicted"/>
<keyword evidence="2" id="KW-0732">Signal</keyword>
<evidence type="ECO:0000256" key="2">
    <source>
        <dbReference type="SAM" id="SignalP"/>
    </source>
</evidence>
<reference evidence="4" key="1">
    <citation type="submission" date="2016-07" db="EMBL/GenBank/DDBJ databases">
        <title>Frankia sp. NRRL B-16219 Genome sequencing.</title>
        <authorList>
            <person name="Ghodhbane-Gtari F."/>
            <person name="Swanson E."/>
            <person name="Gueddou A."/>
            <person name="Louati M."/>
            <person name="Nouioui I."/>
            <person name="Hezbri K."/>
            <person name="Abebe-Akele F."/>
            <person name="Simpson S."/>
            <person name="Morris K."/>
            <person name="Thomas K."/>
            <person name="Gtari M."/>
            <person name="Tisa L.S."/>
        </authorList>
    </citation>
    <scope>NUCLEOTIDE SEQUENCE [LARGE SCALE GENOMIC DNA]</scope>
    <source>
        <strain evidence="4">NRRL B-16219</strain>
    </source>
</reference>
<evidence type="ECO:0000313" key="4">
    <source>
        <dbReference type="Proteomes" id="UP000179769"/>
    </source>
</evidence>
<evidence type="ECO:0000313" key="3">
    <source>
        <dbReference type="EMBL" id="OHV33228.1"/>
    </source>
</evidence>
<sequence length="99" mass="11088">MRRSYSSRTWARVRFAPNDAFASIFVPSTATCPSRPSPCRTHSLRTWVNRSVTASWQATTNRETVQWSGTSPAQATRNATSTAHSRSTCRDERTPRAQA</sequence>
<evidence type="ECO:0000256" key="1">
    <source>
        <dbReference type="SAM" id="MobiDB-lite"/>
    </source>
</evidence>
<feature type="compositionally biased region" description="Basic and acidic residues" evidence="1">
    <location>
        <begin position="88"/>
        <end position="99"/>
    </location>
</feature>
<feature type="compositionally biased region" description="Polar residues" evidence="1">
    <location>
        <begin position="59"/>
        <end position="86"/>
    </location>
</feature>
<feature type="chain" id="PRO_5010236757" evidence="2">
    <location>
        <begin position="23"/>
        <end position="99"/>
    </location>
</feature>
<feature type="signal peptide" evidence="2">
    <location>
        <begin position="1"/>
        <end position="22"/>
    </location>
</feature>
<dbReference type="AlphaFoldDB" id="A0A1S1QEL1"/>
<keyword evidence="4" id="KW-1185">Reference proteome</keyword>
<dbReference type="Proteomes" id="UP000179769">
    <property type="component" value="Unassembled WGS sequence"/>
</dbReference>
<accession>A0A1S1QEL1</accession>
<gene>
    <name evidence="3" type="ORF">BBK14_15665</name>
</gene>
<feature type="region of interest" description="Disordered" evidence="1">
    <location>
        <begin position="59"/>
        <end position="99"/>
    </location>
</feature>
<organism evidence="3 4">
    <name type="scientific">Parafrankia soli</name>
    <dbReference type="NCBI Taxonomy" id="2599596"/>
    <lineage>
        <taxon>Bacteria</taxon>
        <taxon>Bacillati</taxon>
        <taxon>Actinomycetota</taxon>
        <taxon>Actinomycetes</taxon>
        <taxon>Frankiales</taxon>
        <taxon>Frankiaceae</taxon>
        <taxon>Parafrankia</taxon>
    </lineage>
</organism>
<name>A0A1S1QEL1_9ACTN</name>
<dbReference type="EMBL" id="MAXA01000147">
    <property type="protein sequence ID" value="OHV33228.1"/>
    <property type="molecule type" value="Genomic_DNA"/>
</dbReference>